<sequence length="782" mass="83500">MDVCSGVHSCASLCSVNGKRSASPHSSVGSSGSEEVRCSLDELDAVIATFDEEARRQRYSLACMGSSSANKDSQNLNPTDSTDFRRHSVSEANSFSTSTEPCEYSTATLCNRRHNSNNTSLQQKDPPDTGVDCNQMPSYSEDSEEFPPPPPDLFASDNFVLPPPPVQPTTNGSVVPLTISSPKSETQPHRSNVKNTAPGDSPSPPSCEQRPKSPKSTAQPVSPSKSRASRPSVPQRAPSTRLSSRTQPTVPLPSPSSPHAPPPSSPSVSEINQRKLSRGDQSPLLNQSGNVVSNGHKYQHHKSPGPLSCDPGSPERKTDSSPSIDRTVPPVGDIIRKFDQATQNAPPPSSLPLPPATDKRLSNGDHPHSILNGNVKETKAAQSPASPCHCSPATTPVSPVLPNSNGVASNGPDTSPLPTVQELARGFTAVAAALNSPAPVIPAGQTKPNKIKQPTQNVNHVTSLTSPLAVPSQVNGLNRDAPHTPPSGLTTLVPTPNLQRRSDVPVQPVQSSMYHTDFRRYSSSPSAVQPLSSFGLPATNQRIQSASLDDASSSPLPPPPSPHQLYSPPLLPSLSSPAVHISTTVTRTPTAPQILRIPPERVDSTFQANGAPSSPSMSVHQGPQLKQHVVQQLAGTLIHRRPSDTSCRDSGIGIPVQSMRLSAATLETLLQYNIVDASQIPGYQPVPMTGIPDWKLHKLERKNRDAADAYATDLRKWGRVPQWKRELIEKRQHGKTDYATEMPAVPTSQLDIQAEMQSLVSAELSAKLQRRLEKVASADTTA</sequence>
<evidence type="ECO:0000313" key="2">
    <source>
        <dbReference type="EMBL" id="CAL5129740.1"/>
    </source>
</evidence>
<feature type="region of interest" description="Disordered" evidence="1">
    <location>
        <begin position="478"/>
        <end position="509"/>
    </location>
</feature>
<dbReference type="AlphaFoldDB" id="A0AAV2SXT1"/>
<feature type="compositionally biased region" description="Polar residues" evidence="1">
    <location>
        <begin position="237"/>
        <end position="249"/>
    </location>
</feature>
<feature type="compositionally biased region" description="Low complexity" evidence="1">
    <location>
        <begin position="545"/>
        <end position="554"/>
    </location>
</feature>
<feature type="region of interest" description="Disordered" evidence="1">
    <location>
        <begin position="545"/>
        <end position="566"/>
    </location>
</feature>
<feature type="compositionally biased region" description="Polar residues" evidence="1">
    <location>
        <begin position="168"/>
        <end position="195"/>
    </location>
</feature>
<accession>A0AAV2SXT1</accession>
<evidence type="ECO:0008006" key="4">
    <source>
        <dbReference type="Google" id="ProtNLM"/>
    </source>
</evidence>
<feature type="compositionally biased region" description="Polar residues" evidence="1">
    <location>
        <begin position="65"/>
        <end position="81"/>
    </location>
</feature>
<name>A0AAV2SXT1_CALDB</name>
<dbReference type="EMBL" id="CAXLJL010000025">
    <property type="protein sequence ID" value="CAL5129740.1"/>
    <property type="molecule type" value="Genomic_DNA"/>
</dbReference>
<feature type="compositionally biased region" description="Polar residues" evidence="1">
    <location>
        <begin position="90"/>
        <end position="99"/>
    </location>
</feature>
<feature type="compositionally biased region" description="Pro residues" evidence="1">
    <location>
        <begin position="250"/>
        <end position="265"/>
    </location>
</feature>
<feature type="compositionally biased region" description="Pro residues" evidence="1">
    <location>
        <begin position="345"/>
        <end position="355"/>
    </location>
</feature>
<comment type="caution">
    <text evidence="2">The sequence shown here is derived from an EMBL/GenBank/DDBJ whole genome shotgun (WGS) entry which is preliminary data.</text>
</comment>
<evidence type="ECO:0000256" key="1">
    <source>
        <dbReference type="SAM" id="MobiDB-lite"/>
    </source>
</evidence>
<feature type="compositionally biased region" description="Polar residues" evidence="1">
    <location>
        <begin position="214"/>
        <end position="226"/>
    </location>
</feature>
<protein>
    <recommendedName>
        <fullName evidence="4">Espin</fullName>
    </recommendedName>
</protein>
<reference evidence="2" key="1">
    <citation type="submission" date="2024-06" db="EMBL/GenBank/DDBJ databases">
        <authorList>
            <person name="Liu X."/>
            <person name="Lenzi L."/>
            <person name="Haldenby T S."/>
            <person name="Uol C."/>
        </authorList>
    </citation>
    <scope>NUCLEOTIDE SEQUENCE</scope>
</reference>
<feature type="region of interest" description="Disordered" evidence="1">
    <location>
        <begin position="65"/>
        <end position="99"/>
    </location>
</feature>
<dbReference type="Proteomes" id="UP001497525">
    <property type="component" value="Unassembled WGS sequence"/>
</dbReference>
<gene>
    <name evidence="2" type="ORF">CDAUBV1_LOCUS814</name>
</gene>
<feature type="compositionally biased region" description="Polar residues" evidence="1">
    <location>
        <begin position="279"/>
        <end position="293"/>
    </location>
</feature>
<feature type="region of interest" description="Disordered" evidence="1">
    <location>
        <begin position="113"/>
        <end position="392"/>
    </location>
</feature>
<feature type="compositionally biased region" description="Basic and acidic residues" evidence="1">
    <location>
        <begin position="357"/>
        <end position="368"/>
    </location>
</feature>
<proteinExistence type="predicted"/>
<feature type="compositionally biased region" description="Polar residues" evidence="1">
    <location>
        <begin position="487"/>
        <end position="499"/>
    </location>
</feature>
<evidence type="ECO:0000313" key="3">
    <source>
        <dbReference type="Proteomes" id="UP001497525"/>
    </source>
</evidence>
<organism evidence="2 3">
    <name type="scientific">Calicophoron daubneyi</name>
    <name type="common">Rumen fluke</name>
    <name type="synonym">Paramphistomum daubneyi</name>
    <dbReference type="NCBI Taxonomy" id="300641"/>
    <lineage>
        <taxon>Eukaryota</taxon>
        <taxon>Metazoa</taxon>
        <taxon>Spiralia</taxon>
        <taxon>Lophotrochozoa</taxon>
        <taxon>Platyhelminthes</taxon>
        <taxon>Trematoda</taxon>
        <taxon>Digenea</taxon>
        <taxon>Plagiorchiida</taxon>
        <taxon>Pronocephalata</taxon>
        <taxon>Paramphistomoidea</taxon>
        <taxon>Paramphistomidae</taxon>
        <taxon>Calicophoron</taxon>
    </lineage>
</organism>